<keyword evidence="9" id="KW-1185">Reference proteome</keyword>
<evidence type="ECO:0000313" key="8">
    <source>
        <dbReference type="EMBL" id="CAK9096589.1"/>
    </source>
</evidence>
<dbReference type="InterPro" id="IPR016161">
    <property type="entry name" value="Ald_DH/histidinol_DH"/>
</dbReference>
<dbReference type="SUPFAM" id="SSF53720">
    <property type="entry name" value="ALDH-like"/>
    <property type="match status" value="1"/>
</dbReference>
<reference evidence="8 9" key="1">
    <citation type="submission" date="2024-02" db="EMBL/GenBank/DDBJ databases">
        <authorList>
            <person name="Chen Y."/>
            <person name="Shah S."/>
            <person name="Dougan E. K."/>
            <person name="Thang M."/>
            <person name="Chan C."/>
        </authorList>
    </citation>
    <scope>NUCLEOTIDE SEQUENCE [LARGE SCALE GENOMIC DNA]</scope>
</reference>
<dbReference type="Gene3D" id="3.40.605.10">
    <property type="entry name" value="Aldehyde Dehydrogenase, Chain A, domain 1"/>
    <property type="match status" value="1"/>
</dbReference>
<dbReference type="PANTHER" id="PTHR43860">
    <property type="entry name" value="BETAINE ALDEHYDE DEHYDROGENASE"/>
    <property type="match status" value="1"/>
</dbReference>
<evidence type="ECO:0000256" key="5">
    <source>
        <dbReference type="PROSITE-ProRule" id="PRU10007"/>
    </source>
</evidence>
<dbReference type="PANTHER" id="PTHR43860:SF2">
    <property type="entry name" value="BETAINE ALDEHYDE DEHYDROGENASE-RELATED"/>
    <property type="match status" value="1"/>
</dbReference>
<comment type="similarity">
    <text evidence="1 6">Belongs to the aldehyde dehydrogenase family.</text>
</comment>
<accession>A0ABP0R8R3</accession>
<dbReference type="InterPro" id="IPR016163">
    <property type="entry name" value="Ald_DH_C"/>
</dbReference>
<dbReference type="InterPro" id="IPR016162">
    <property type="entry name" value="Ald_DH_N"/>
</dbReference>
<dbReference type="PROSITE" id="PS00070">
    <property type="entry name" value="ALDEHYDE_DEHYDR_CYS"/>
    <property type="match status" value="1"/>
</dbReference>
<sequence>MLRALPCVSALPRCRATSRWFSEMAAPAEAISKADDVISRTSRLFIDNQYVEAEGGRLPVLSPVDGKPFASIAHASARDVDRAVQSARRCFDHDCWPQQDVQARVEILKRIAAALRTPEVYTCHSGRADAALLTQVCDALCVIESRDCGKPFSESQGDLGVCADTFDYYAEVAPETMKTTYPSVGAGATHFYARIAVEPLGVVGCITPWNFPLMQAVLKVAPALAAGCAVVLKPSPLASLTCCALGELVAAAGAPPGALNVITGGPPEVLEGGGSTGQYLIDHSMLDKVSFTGSGSAGQKMLEASASKLRPTCLELGGKSAFIVFEDAADDLDHLVDWVMVGIFQCTGQVCSATSRLLIHESLEAKLVERLLEGIRSIKVGDPLQKGTLMGPVVSEGQQQKVLGMIQQAEADGGKIHSVPLELPKELQQGYYVPPTVLSNLAESSAAWKQEIFGPVLAIRSFRTEEEAIRLANDTPYGLANAVWSADRARTQRVAAQLKSGVVWENCSQVLFPSTPFGGRQGKASGFGFEQGIAGLKEFVSEKTVITGDRTGYSWGVYKQS</sequence>
<gene>
    <name evidence="8" type="ORF">SCF082_LOCUS45338</name>
</gene>
<evidence type="ECO:0000259" key="7">
    <source>
        <dbReference type="Pfam" id="PF00171"/>
    </source>
</evidence>
<comment type="pathway">
    <text evidence="4">Amine and polyamine biosynthesis; betaine biosynthesis via choline pathway; betaine from betaine aldehyde: step 1/1.</text>
</comment>
<keyword evidence="3" id="KW-0520">NAD</keyword>
<dbReference type="Gene3D" id="3.40.309.10">
    <property type="entry name" value="Aldehyde Dehydrogenase, Chain A, domain 2"/>
    <property type="match status" value="1"/>
</dbReference>
<dbReference type="Proteomes" id="UP001642464">
    <property type="component" value="Unassembled WGS sequence"/>
</dbReference>
<evidence type="ECO:0000313" key="9">
    <source>
        <dbReference type="Proteomes" id="UP001642464"/>
    </source>
</evidence>
<dbReference type="Pfam" id="PF00171">
    <property type="entry name" value="Aldedh"/>
    <property type="match status" value="2"/>
</dbReference>
<organism evidence="8 9">
    <name type="scientific">Durusdinium trenchii</name>
    <dbReference type="NCBI Taxonomy" id="1381693"/>
    <lineage>
        <taxon>Eukaryota</taxon>
        <taxon>Sar</taxon>
        <taxon>Alveolata</taxon>
        <taxon>Dinophyceae</taxon>
        <taxon>Suessiales</taxon>
        <taxon>Symbiodiniaceae</taxon>
        <taxon>Durusdinium</taxon>
    </lineage>
</organism>
<feature type="active site" evidence="5">
    <location>
        <position position="315"/>
    </location>
</feature>
<evidence type="ECO:0000256" key="1">
    <source>
        <dbReference type="ARBA" id="ARBA00009986"/>
    </source>
</evidence>
<name>A0ABP0R8R3_9DINO</name>
<evidence type="ECO:0000256" key="3">
    <source>
        <dbReference type="ARBA" id="ARBA00023027"/>
    </source>
</evidence>
<evidence type="ECO:0000256" key="6">
    <source>
        <dbReference type="RuleBase" id="RU003345"/>
    </source>
</evidence>
<feature type="domain" description="Aldehyde dehydrogenase" evidence="7">
    <location>
        <begin position="50"/>
        <end position="117"/>
    </location>
</feature>
<comment type="caution">
    <text evidence="8">The sequence shown here is derived from an EMBL/GenBank/DDBJ whole genome shotgun (WGS) entry which is preliminary data.</text>
</comment>
<dbReference type="InterPro" id="IPR015590">
    <property type="entry name" value="Aldehyde_DH_dom"/>
</dbReference>
<dbReference type="PROSITE" id="PS00687">
    <property type="entry name" value="ALDEHYDE_DEHYDR_GLU"/>
    <property type="match status" value="1"/>
</dbReference>
<proteinExistence type="inferred from homology"/>
<dbReference type="InterPro" id="IPR016160">
    <property type="entry name" value="Ald_DH_CS_CYS"/>
</dbReference>
<protein>
    <recommendedName>
        <fullName evidence="7">Aldehyde dehydrogenase domain-containing protein</fullName>
    </recommendedName>
</protein>
<evidence type="ECO:0000256" key="2">
    <source>
        <dbReference type="ARBA" id="ARBA00023002"/>
    </source>
</evidence>
<keyword evidence="2 6" id="KW-0560">Oxidoreductase</keyword>
<dbReference type="EMBL" id="CAXAMM010040984">
    <property type="protein sequence ID" value="CAK9096589.1"/>
    <property type="molecule type" value="Genomic_DNA"/>
</dbReference>
<dbReference type="InterPro" id="IPR029510">
    <property type="entry name" value="Ald_DH_CS_GLU"/>
</dbReference>
<feature type="domain" description="Aldehyde dehydrogenase" evidence="7">
    <location>
        <begin position="130"/>
        <end position="545"/>
    </location>
</feature>
<evidence type="ECO:0000256" key="4">
    <source>
        <dbReference type="ARBA" id="ARBA00037921"/>
    </source>
</evidence>